<dbReference type="EMBL" id="OZ034816">
    <property type="protein sequence ID" value="CAL1379580.1"/>
    <property type="molecule type" value="Genomic_DNA"/>
</dbReference>
<dbReference type="AlphaFoldDB" id="A0AAV2E214"/>
<name>A0AAV2E214_9ROSI</name>
<organism evidence="2 3">
    <name type="scientific">Linum trigynum</name>
    <dbReference type="NCBI Taxonomy" id="586398"/>
    <lineage>
        <taxon>Eukaryota</taxon>
        <taxon>Viridiplantae</taxon>
        <taxon>Streptophyta</taxon>
        <taxon>Embryophyta</taxon>
        <taxon>Tracheophyta</taxon>
        <taxon>Spermatophyta</taxon>
        <taxon>Magnoliopsida</taxon>
        <taxon>eudicotyledons</taxon>
        <taxon>Gunneridae</taxon>
        <taxon>Pentapetalae</taxon>
        <taxon>rosids</taxon>
        <taxon>fabids</taxon>
        <taxon>Malpighiales</taxon>
        <taxon>Linaceae</taxon>
        <taxon>Linum</taxon>
    </lineage>
</organism>
<reference evidence="2 3" key="1">
    <citation type="submission" date="2024-04" db="EMBL/GenBank/DDBJ databases">
        <authorList>
            <person name="Fracassetti M."/>
        </authorList>
    </citation>
    <scope>NUCLEOTIDE SEQUENCE [LARGE SCALE GENOMIC DNA]</scope>
</reference>
<evidence type="ECO:0000256" key="1">
    <source>
        <dbReference type="SAM" id="MobiDB-lite"/>
    </source>
</evidence>
<evidence type="ECO:0000313" key="3">
    <source>
        <dbReference type="Proteomes" id="UP001497516"/>
    </source>
</evidence>
<keyword evidence="3" id="KW-1185">Reference proteome</keyword>
<protein>
    <submittedName>
        <fullName evidence="2">Uncharacterized protein</fullName>
    </submittedName>
</protein>
<proteinExistence type="predicted"/>
<feature type="region of interest" description="Disordered" evidence="1">
    <location>
        <begin position="31"/>
        <end position="74"/>
    </location>
</feature>
<accession>A0AAV2E214</accession>
<dbReference type="Proteomes" id="UP001497516">
    <property type="component" value="Chromosome 3"/>
</dbReference>
<sequence length="74" mass="8253">MQDGVGLMRCDEERLWPPFVSLSSFTRELGGRVPVSRGEDNAGLARRRLSPRGRLEKKSGSLGDGPGEEVWQPW</sequence>
<gene>
    <name evidence="2" type="ORF">LTRI10_LOCUS21094</name>
</gene>
<evidence type="ECO:0000313" key="2">
    <source>
        <dbReference type="EMBL" id="CAL1379580.1"/>
    </source>
</evidence>